<evidence type="ECO:0000313" key="2">
    <source>
        <dbReference type="Proteomes" id="UP001153321"/>
    </source>
</evidence>
<proteinExistence type="predicted"/>
<sequence length="162" mass="17682">MIPIAADCPVTVITIQQRLPSRGFHLNVKRAESIHLHLLHRDRVTAGARGASGAGDQPPASVNDPLDAPCRIQPILRTDLYGTRSSTHLERRDNVVFKTTSSLNRKLSLGGLNAGLHNRGWRLVTSGGWRGAPRARQQAPIHGPPLTHTYTTLTHGHEVIPL</sequence>
<dbReference type="AlphaFoldDB" id="A0A9P0MZ26"/>
<accession>A0A9P0MZ26</accession>
<keyword evidence="2" id="KW-1185">Reference proteome</keyword>
<evidence type="ECO:0000313" key="1">
    <source>
        <dbReference type="EMBL" id="CAH1635359.1"/>
    </source>
</evidence>
<protein>
    <submittedName>
        <fullName evidence="1">Uncharacterized protein</fullName>
    </submittedName>
</protein>
<reference evidence="1" key="1">
    <citation type="submission" date="2022-02" db="EMBL/GenBank/DDBJ databases">
        <authorList>
            <person name="King R."/>
        </authorList>
    </citation>
    <scope>NUCLEOTIDE SEQUENCE</scope>
</reference>
<dbReference type="Proteomes" id="UP001153321">
    <property type="component" value="Chromosome 10"/>
</dbReference>
<dbReference type="EMBL" id="LR824541">
    <property type="protein sequence ID" value="CAH1635359.1"/>
    <property type="molecule type" value="Genomic_DNA"/>
</dbReference>
<gene>
    <name evidence="1" type="ORF">SPLIT_LOCUS721</name>
</gene>
<name>A0A9P0MZ26_SPOLI</name>
<organism evidence="1 2">
    <name type="scientific">Spodoptera littoralis</name>
    <name type="common">Egyptian cotton leafworm</name>
    <dbReference type="NCBI Taxonomy" id="7109"/>
    <lineage>
        <taxon>Eukaryota</taxon>
        <taxon>Metazoa</taxon>
        <taxon>Ecdysozoa</taxon>
        <taxon>Arthropoda</taxon>
        <taxon>Hexapoda</taxon>
        <taxon>Insecta</taxon>
        <taxon>Pterygota</taxon>
        <taxon>Neoptera</taxon>
        <taxon>Endopterygota</taxon>
        <taxon>Lepidoptera</taxon>
        <taxon>Glossata</taxon>
        <taxon>Ditrysia</taxon>
        <taxon>Noctuoidea</taxon>
        <taxon>Noctuidae</taxon>
        <taxon>Amphipyrinae</taxon>
        <taxon>Spodoptera</taxon>
    </lineage>
</organism>